<proteinExistence type="predicted"/>
<comment type="caution">
    <text evidence="1">The sequence shown here is derived from an EMBL/GenBank/DDBJ whole genome shotgun (WGS) entry which is preliminary data.</text>
</comment>
<reference evidence="1" key="1">
    <citation type="submission" date="2022-03" db="EMBL/GenBank/DDBJ databases">
        <title>Genomic analyses of argali, domestic sheep and their hybrids provide insights into chromosomal evolution, heterosis and genetic basis of agronomic traits.</title>
        <authorList>
            <person name="Li M."/>
        </authorList>
    </citation>
    <scope>NUCLEOTIDE SEQUENCE</scope>
    <source>
        <strain evidence="1">F1 hybrid</strain>
    </source>
</reference>
<keyword evidence="2" id="KW-1185">Reference proteome</keyword>
<dbReference type="Proteomes" id="UP001057279">
    <property type="component" value="Linkage Group LG04"/>
</dbReference>
<dbReference type="EMBL" id="CM043029">
    <property type="protein sequence ID" value="KAI4585892.1"/>
    <property type="molecule type" value="Genomic_DNA"/>
</dbReference>
<evidence type="ECO:0000313" key="1">
    <source>
        <dbReference type="EMBL" id="KAI4585892.1"/>
    </source>
</evidence>
<organism evidence="1 2">
    <name type="scientific">Ovis ammon polii x Ovis aries</name>
    <dbReference type="NCBI Taxonomy" id="2918886"/>
    <lineage>
        <taxon>Eukaryota</taxon>
        <taxon>Metazoa</taxon>
        <taxon>Chordata</taxon>
        <taxon>Craniata</taxon>
        <taxon>Vertebrata</taxon>
        <taxon>Euteleostomi</taxon>
        <taxon>Mammalia</taxon>
        <taxon>Eutheria</taxon>
        <taxon>Laurasiatheria</taxon>
        <taxon>Artiodactyla</taxon>
        <taxon>Ruminantia</taxon>
        <taxon>Pecora</taxon>
        <taxon>Bovidae</taxon>
        <taxon>Caprinae</taxon>
        <taxon>Ovis</taxon>
    </lineage>
</organism>
<gene>
    <name evidence="1" type="ORF">MJG53_006126</name>
</gene>
<accession>A0ACB9V859</accession>
<sequence length="436" mass="49851">MGARSMQSLNITPEQFSRLLRDHNLTREQFISLYGLRPLVYTPELPGRAKLAFVLTGVLIFALALFGNALVVYVVTRSKAMRTVTNIFICSLALSDLLIAFFCIPVTMLQNISDNWLGGAFICKMVPFVQSTAVVTEILTMTCIAVERHQGLVHPFKMKWQYTNRRAFTMLGLVWLVAVIVGAPMWHVQRLEIKYDFLYEKEHVCCLEEWSSPVHQKIYTTFILVILFLLPLMVMLILYSKIGYELWIKKRVGDGSVLRTIHGKEMSKIARKKKRAVVMMVTVVSLFAVCWAPFHIVHMMIEYSNFEKEYDDVTIKMIFAIVQIIGFSNSICNPIVYAFMNENFKKNFLSAVCYCIVKETLSPARRHGNSGITMMQKKAMFSRKENPVEETKGEAFSDGNIEVKLCEQPEEKKHLKRHLTLFNSELSENSGLGSGH</sequence>
<name>A0ACB9V859_9CETA</name>
<evidence type="ECO:0000313" key="2">
    <source>
        <dbReference type="Proteomes" id="UP001057279"/>
    </source>
</evidence>
<protein>
    <submittedName>
        <fullName evidence="1">Uncharacterized protein</fullName>
    </submittedName>
</protein>